<feature type="domain" description="Myb-like" evidence="9">
    <location>
        <begin position="253"/>
        <end position="303"/>
    </location>
</feature>
<evidence type="ECO:0000313" key="12">
    <source>
        <dbReference type="Proteomes" id="UP001386955"/>
    </source>
</evidence>
<dbReference type="GO" id="GO:0006355">
    <property type="term" value="P:regulation of DNA-templated transcription"/>
    <property type="evidence" value="ECO:0007669"/>
    <property type="project" value="UniProtKB-ARBA"/>
</dbReference>
<dbReference type="InterPro" id="IPR017930">
    <property type="entry name" value="Myb_dom"/>
</dbReference>
<evidence type="ECO:0000256" key="7">
    <source>
        <dbReference type="SAM" id="Coils"/>
    </source>
</evidence>
<keyword evidence="5" id="KW-0804">Transcription</keyword>
<keyword evidence="8" id="KW-0812">Transmembrane</keyword>
<evidence type="ECO:0000313" key="11">
    <source>
        <dbReference type="EMBL" id="KAK7395288.1"/>
    </source>
</evidence>
<accession>A0AAN9SJP3</accession>
<dbReference type="PANTHER" id="PTHR47214:SF3">
    <property type="entry name" value="TRANSCRIPTION FACTOR AS1"/>
    <property type="match status" value="1"/>
</dbReference>
<evidence type="ECO:0000259" key="9">
    <source>
        <dbReference type="PROSITE" id="PS50090"/>
    </source>
</evidence>
<keyword evidence="8" id="KW-1133">Transmembrane helix</keyword>
<evidence type="ECO:0008006" key="13">
    <source>
        <dbReference type="Google" id="ProtNLM"/>
    </source>
</evidence>
<comment type="caution">
    <text evidence="11">The sequence shown here is derived from an EMBL/GenBank/DDBJ whole genome shotgun (WGS) entry which is preliminary data.</text>
</comment>
<dbReference type="GO" id="GO:0005634">
    <property type="term" value="C:nucleus"/>
    <property type="evidence" value="ECO:0007669"/>
    <property type="project" value="UniProtKB-SubCell"/>
</dbReference>
<keyword evidence="12" id="KW-1185">Reference proteome</keyword>
<dbReference type="FunFam" id="1.10.10.60:FF:000449">
    <property type="entry name" value="MYB-related transcription factor"/>
    <property type="match status" value="1"/>
</dbReference>
<dbReference type="CDD" id="cd00167">
    <property type="entry name" value="SANT"/>
    <property type="match status" value="2"/>
</dbReference>
<sequence length="553" mass="63376">MSVPYHSRALWFLSRILSAETDVPSLLQCGVSLHVLSYHAFLSLWSILLLFSVFTPTPPRFPLSLCLRSHHFFIFCPFFSLHPILLFSALPSFCFFTIWVASFFHVICRNHLRCYLVSQRCFFPPFFFCCVFELWLSGFSCCGFVGHVFYGFIVLLSSLLFVCTFEDLVPVSLLLGRKCREALFRFQVASNWLWDLHLEMKDRQRWRAEEDALLRAYVKQYGPREWNLVSQRMNTPLNRDAKSCLERWKNYLKPGIKKGSLTEEEQRLVINLQATHGNKWKKIAAQVPGRTAKRLGKWWEVFKEKQQRETKGNSCTIDPINDSKYEHILESFAEKLVKERPSPSFVMATSNSSFLHTDAPAPAPALLPSWLSNSNGTAPVRPPSPSVTLSLSPSTVAAPPPWLRGPPDNAAPLVLGNVAPHGPVMAFGENMVMSELVECCKELEEVHHALAAHKKEAAWRLSRVELQLESEKAGRRRDKMEEIESKIKTLREEQTAALDRIEAEYREQLAGLRRDAESKEQKLAEQWAAKHLRLTKFLEQVGCRSRLNEPNGR</sequence>
<dbReference type="Gene3D" id="1.10.10.60">
    <property type="entry name" value="Homeodomain-like"/>
    <property type="match status" value="2"/>
</dbReference>
<feature type="domain" description="Myb-like" evidence="9">
    <location>
        <begin position="198"/>
        <end position="252"/>
    </location>
</feature>
<dbReference type="AlphaFoldDB" id="A0AAN9SJP3"/>
<dbReference type="InterPro" id="IPR052844">
    <property type="entry name" value="Leaf_Dev_Regulator"/>
</dbReference>
<gene>
    <name evidence="11" type="ORF">VNO78_15839</name>
</gene>
<dbReference type="PANTHER" id="PTHR47214">
    <property type="entry name" value="PROTEIN ROUGH SHEATH 2 HOMOLOG"/>
    <property type="match status" value="1"/>
</dbReference>
<dbReference type="PROSITE" id="PS50090">
    <property type="entry name" value="MYB_LIKE"/>
    <property type="match status" value="2"/>
</dbReference>
<comment type="subcellular location">
    <subcellularLocation>
        <location evidence="1">Nucleus</location>
    </subcellularLocation>
</comment>
<keyword evidence="3" id="KW-0805">Transcription regulation</keyword>
<evidence type="ECO:0000256" key="1">
    <source>
        <dbReference type="ARBA" id="ARBA00004123"/>
    </source>
</evidence>
<keyword evidence="2" id="KW-0677">Repeat</keyword>
<dbReference type="InterPro" id="IPR001005">
    <property type="entry name" value="SANT/Myb"/>
</dbReference>
<evidence type="ECO:0000256" key="3">
    <source>
        <dbReference type="ARBA" id="ARBA00023015"/>
    </source>
</evidence>
<evidence type="ECO:0000256" key="4">
    <source>
        <dbReference type="ARBA" id="ARBA00023125"/>
    </source>
</evidence>
<evidence type="ECO:0000256" key="2">
    <source>
        <dbReference type="ARBA" id="ARBA00022737"/>
    </source>
</evidence>
<dbReference type="SMART" id="SM00717">
    <property type="entry name" value="SANT"/>
    <property type="match status" value="2"/>
</dbReference>
<name>A0AAN9SJP3_PSOTE</name>
<feature type="transmembrane region" description="Helical" evidence="8">
    <location>
        <begin position="35"/>
        <end position="54"/>
    </location>
</feature>
<proteinExistence type="predicted"/>
<organism evidence="11 12">
    <name type="scientific">Psophocarpus tetragonolobus</name>
    <name type="common">Winged bean</name>
    <name type="synonym">Dolichos tetragonolobus</name>
    <dbReference type="NCBI Taxonomy" id="3891"/>
    <lineage>
        <taxon>Eukaryota</taxon>
        <taxon>Viridiplantae</taxon>
        <taxon>Streptophyta</taxon>
        <taxon>Embryophyta</taxon>
        <taxon>Tracheophyta</taxon>
        <taxon>Spermatophyta</taxon>
        <taxon>Magnoliopsida</taxon>
        <taxon>eudicotyledons</taxon>
        <taxon>Gunneridae</taxon>
        <taxon>Pentapetalae</taxon>
        <taxon>rosids</taxon>
        <taxon>fabids</taxon>
        <taxon>Fabales</taxon>
        <taxon>Fabaceae</taxon>
        <taxon>Papilionoideae</taxon>
        <taxon>50 kb inversion clade</taxon>
        <taxon>NPAAA clade</taxon>
        <taxon>indigoferoid/millettioid clade</taxon>
        <taxon>Phaseoleae</taxon>
        <taxon>Psophocarpus</taxon>
    </lineage>
</organism>
<feature type="transmembrane region" description="Helical" evidence="8">
    <location>
        <begin position="152"/>
        <end position="175"/>
    </location>
</feature>
<feature type="domain" description="HTH myb-type" evidence="10">
    <location>
        <begin position="253"/>
        <end position="307"/>
    </location>
</feature>
<keyword evidence="4" id="KW-0238">DNA-binding</keyword>
<dbReference type="GO" id="GO:0003677">
    <property type="term" value="F:DNA binding"/>
    <property type="evidence" value="ECO:0007669"/>
    <property type="project" value="UniProtKB-KW"/>
</dbReference>
<dbReference type="PROSITE" id="PS51294">
    <property type="entry name" value="HTH_MYB"/>
    <property type="match status" value="2"/>
</dbReference>
<feature type="transmembrane region" description="Helical" evidence="8">
    <location>
        <begin position="126"/>
        <end position="146"/>
    </location>
</feature>
<evidence type="ECO:0000256" key="6">
    <source>
        <dbReference type="ARBA" id="ARBA00023242"/>
    </source>
</evidence>
<evidence type="ECO:0000256" key="5">
    <source>
        <dbReference type="ARBA" id="ARBA00023163"/>
    </source>
</evidence>
<dbReference type="SUPFAM" id="SSF46689">
    <property type="entry name" value="Homeodomain-like"/>
    <property type="match status" value="1"/>
</dbReference>
<feature type="domain" description="HTH myb-type" evidence="10">
    <location>
        <begin position="198"/>
        <end position="252"/>
    </location>
</feature>
<dbReference type="Proteomes" id="UP001386955">
    <property type="component" value="Unassembled WGS sequence"/>
</dbReference>
<feature type="transmembrane region" description="Helical" evidence="8">
    <location>
        <begin position="86"/>
        <end position="106"/>
    </location>
</feature>
<keyword evidence="8" id="KW-0472">Membrane</keyword>
<evidence type="ECO:0000259" key="10">
    <source>
        <dbReference type="PROSITE" id="PS51294"/>
    </source>
</evidence>
<keyword evidence="7" id="KW-0175">Coiled coil</keyword>
<protein>
    <recommendedName>
        <fullName evidence="13">Transcription factor AS1</fullName>
    </recommendedName>
</protein>
<dbReference type="EMBL" id="JAYMYS010000004">
    <property type="protein sequence ID" value="KAK7395288.1"/>
    <property type="molecule type" value="Genomic_DNA"/>
</dbReference>
<feature type="coiled-coil region" evidence="7">
    <location>
        <begin position="473"/>
        <end position="522"/>
    </location>
</feature>
<evidence type="ECO:0000256" key="8">
    <source>
        <dbReference type="SAM" id="Phobius"/>
    </source>
</evidence>
<dbReference type="InterPro" id="IPR009057">
    <property type="entry name" value="Homeodomain-like_sf"/>
</dbReference>
<reference evidence="11 12" key="1">
    <citation type="submission" date="2024-01" db="EMBL/GenBank/DDBJ databases">
        <title>The genomes of 5 underutilized Papilionoideae crops provide insights into root nodulation and disease resistanc.</title>
        <authorList>
            <person name="Jiang F."/>
        </authorList>
    </citation>
    <scope>NUCLEOTIDE SEQUENCE [LARGE SCALE GENOMIC DNA]</scope>
    <source>
        <strain evidence="11">DUOXIRENSHENG_FW03</strain>
        <tissue evidence="11">Leaves</tissue>
    </source>
</reference>
<dbReference type="Pfam" id="PF13921">
    <property type="entry name" value="Myb_DNA-bind_6"/>
    <property type="match status" value="1"/>
</dbReference>
<keyword evidence="6" id="KW-0539">Nucleus</keyword>